<dbReference type="GO" id="GO:0071038">
    <property type="term" value="P:TRAMP-dependent tRNA surveillance pathway"/>
    <property type="evidence" value="ECO:0007669"/>
    <property type="project" value="UniProtKB-ARBA"/>
</dbReference>
<dbReference type="GO" id="GO:0016075">
    <property type="term" value="P:rRNA catabolic process"/>
    <property type="evidence" value="ECO:0007669"/>
    <property type="project" value="TreeGrafter"/>
</dbReference>
<evidence type="ECO:0000256" key="7">
    <source>
        <dbReference type="ARBA" id="ARBA00022884"/>
    </source>
</evidence>
<dbReference type="SUPFAM" id="SSF54211">
    <property type="entry name" value="Ribosomal protein S5 domain 2-like"/>
    <property type="match status" value="1"/>
</dbReference>
<dbReference type="InterPro" id="IPR050080">
    <property type="entry name" value="RNase_PH"/>
</dbReference>
<protein>
    <recommendedName>
        <fullName evidence="9">Exoribonuclease phosphorolytic domain-containing protein</fullName>
    </recommendedName>
</protein>
<evidence type="ECO:0000256" key="3">
    <source>
        <dbReference type="ARBA" id="ARBA00006678"/>
    </source>
</evidence>
<keyword evidence="6" id="KW-0271">Exosome</keyword>
<keyword evidence="4" id="KW-0963">Cytoplasm</keyword>
<dbReference type="GO" id="GO:0034475">
    <property type="term" value="P:U4 snRNA 3'-end processing"/>
    <property type="evidence" value="ECO:0007669"/>
    <property type="project" value="TreeGrafter"/>
</dbReference>
<gene>
    <name evidence="10" type="ORF">PACTADRAFT_39267</name>
</gene>
<keyword evidence="7" id="KW-0694">RNA-binding</keyword>
<evidence type="ECO:0000313" key="11">
    <source>
        <dbReference type="Proteomes" id="UP000094236"/>
    </source>
</evidence>
<evidence type="ECO:0000256" key="2">
    <source>
        <dbReference type="ARBA" id="ARBA00004496"/>
    </source>
</evidence>
<dbReference type="GO" id="GO:0000467">
    <property type="term" value="P:exonucleolytic trimming to generate mature 3'-end of 5.8S rRNA from tricistronic rRNA transcript (SSU-rRNA, 5.8S rRNA, LSU-rRNA)"/>
    <property type="evidence" value="ECO:0007669"/>
    <property type="project" value="UniProtKB-ARBA"/>
</dbReference>
<comment type="subcellular location">
    <subcellularLocation>
        <location evidence="2">Cytoplasm</location>
    </subcellularLocation>
    <subcellularLocation>
        <location evidence="1">Nucleus</location>
    </subcellularLocation>
</comment>
<dbReference type="GO" id="GO:0000176">
    <property type="term" value="C:nuclear exosome (RNase complex)"/>
    <property type="evidence" value="ECO:0007669"/>
    <property type="project" value="TreeGrafter"/>
</dbReference>
<organism evidence="10 11">
    <name type="scientific">Pachysolen tannophilus NRRL Y-2460</name>
    <dbReference type="NCBI Taxonomy" id="669874"/>
    <lineage>
        <taxon>Eukaryota</taxon>
        <taxon>Fungi</taxon>
        <taxon>Dikarya</taxon>
        <taxon>Ascomycota</taxon>
        <taxon>Saccharomycotina</taxon>
        <taxon>Pichiomycetes</taxon>
        <taxon>Pachysolenaceae</taxon>
        <taxon>Pachysolen</taxon>
    </lineage>
</organism>
<dbReference type="PANTHER" id="PTHR11953:SF2">
    <property type="entry name" value="EXOSOME COMPLEX COMPONENT MTR3"/>
    <property type="match status" value="1"/>
</dbReference>
<evidence type="ECO:0000313" key="10">
    <source>
        <dbReference type="EMBL" id="ODV97072.1"/>
    </source>
</evidence>
<evidence type="ECO:0000259" key="9">
    <source>
        <dbReference type="Pfam" id="PF01138"/>
    </source>
</evidence>
<dbReference type="Proteomes" id="UP000094236">
    <property type="component" value="Unassembled WGS sequence"/>
</dbReference>
<evidence type="ECO:0000256" key="4">
    <source>
        <dbReference type="ARBA" id="ARBA00022490"/>
    </source>
</evidence>
<dbReference type="GO" id="GO:0003723">
    <property type="term" value="F:RNA binding"/>
    <property type="evidence" value="ECO:0007669"/>
    <property type="project" value="UniProtKB-KW"/>
</dbReference>
<dbReference type="GO" id="GO:0071028">
    <property type="term" value="P:nuclear mRNA surveillance"/>
    <property type="evidence" value="ECO:0007669"/>
    <property type="project" value="TreeGrafter"/>
</dbReference>
<evidence type="ECO:0000256" key="5">
    <source>
        <dbReference type="ARBA" id="ARBA00022552"/>
    </source>
</evidence>
<dbReference type="EMBL" id="KV454012">
    <property type="protein sequence ID" value="ODV97072.1"/>
    <property type="molecule type" value="Genomic_DNA"/>
</dbReference>
<evidence type="ECO:0000256" key="8">
    <source>
        <dbReference type="ARBA" id="ARBA00023242"/>
    </source>
</evidence>
<keyword evidence="5" id="KW-0698">rRNA processing</keyword>
<dbReference type="OrthoDB" id="2504340at2759"/>
<dbReference type="InterPro" id="IPR001247">
    <property type="entry name" value="ExoRNase_PH_dom1"/>
</dbReference>
<keyword evidence="8" id="KW-0539">Nucleus</keyword>
<sequence length="283" mass="32017">MNVQDRRRLLGPANASPIVFSDVKEKKSKKIQAKPDDEISKMFINTGLVKNCDGSAYIEVGNTIIQVSIYGPRPIRGSFIDKAILSTECRFLPYLSQPNDSISRLTSSTSLITNYNGKLNLSNIEQKISSYIESCFLSCIYLENYPKSSIDIFIKILSVDTNLLNLVNDVVHCCSLAMVDAQIESKDLITSGNLRYLKSNNHIIMDPKCKDKDKDITNEVVEEGKLDLVVSFMNSRNDEIVGFWCEGNDTLEDDVLEKLIERCNDMSKEIRKNINFYLIESLE</sequence>
<dbReference type="PANTHER" id="PTHR11953">
    <property type="entry name" value="EXOSOME COMPLEX COMPONENT"/>
    <property type="match status" value="1"/>
</dbReference>
<dbReference type="InterPro" id="IPR027408">
    <property type="entry name" value="PNPase/RNase_PH_dom_sf"/>
</dbReference>
<accession>A0A1E4TZ90</accession>
<dbReference type="STRING" id="669874.A0A1E4TZ90"/>
<comment type="similarity">
    <text evidence="3">Belongs to the RNase PH family.</text>
</comment>
<proteinExistence type="inferred from homology"/>
<reference evidence="11" key="1">
    <citation type="submission" date="2016-05" db="EMBL/GenBank/DDBJ databases">
        <title>Comparative genomics of biotechnologically important yeasts.</title>
        <authorList>
            <consortium name="DOE Joint Genome Institute"/>
            <person name="Riley R."/>
            <person name="Haridas S."/>
            <person name="Wolfe K.H."/>
            <person name="Lopes M.R."/>
            <person name="Hittinger C.T."/>
            <person name="Goker M."/>
            <person name="Salamov A."/>
            <person name="Wisecaver J."/>
            <person name="Long T.M."/>
            <person name="Aerts A.L."/>
            <person name="Barry K."/>
            <person name="Choi C."/>
            <person name="Clum A."/>
            <person name="Coughlan A.Y."/>
            <person name="Deshpande S."/>
            <person name="Douglass A.P."/>
            <person name="Hanson S.J."/>
            <person name="Klenk H.-P."/>
            <person name="Labutti K."/>
            <person name="Lapidus A."/>
            <person name="Lindquist E."/>
            <person name="Lipzen A."/>
            <person name="Meier-Kolthoff J.P."/>
            <person name="Ohm R.A."/>
            <person name="Otillar R.P."/>
            <person name="Pangilinan J."/>
            <person name="Peng Y."/>
            <person name="Rokas A."/>
            <person name="Rosa C.A."/>
            <person name="Scheuner C."/>
            <person name="Sibirny A.A."/>
            <person name="Slot J.C."/>
            <person name="Stielow J.B."/>
            <person name="Sun H."/>
            <person name="Kurtzman C.P."/>
            <person name="Blackwell M."/>
            <person name="Grigoriev I.V."/>
            <person name="Jeffries T.W."/>
        </authorList>
    </citation>
    <scope>NUCLEOTIDE SEQUENCE [LARGE SCALE GENOMIC DNA]</scope>
    <source>
        <strain evidence="11">NRRL Y-2460</strain>
    </source>
</reference>
<dbReference type="GO" id="GO:0000177">
    <property type="term" value="C:cytoplasmic exosome (RNase complex)"/>
    <property type="evidence" value="ECO:0007669"/>
    <property type="project" value="UniProtKB-ARBA"/>
</dbReference>
<feature type="domain" description="Exoribonuclease phosphorolytic" evidence="9">
    <location>
        <begin position="41"/>
        <end position="184"/>
    </location>
</feature>
<dbReference type="Pfam" id="PF01138">
    <property type="entry name" value="RNase_PH"/>
    <property type="match status" value="1"/>
</dbReference>
<dbReference type="InterPro" id="IPR020568">
    <property type="entry name" value="Ribosomal_Su5_D2-typ_SF"/>
</dbReference>
<keyword evidence="11" id="KW-1185">Reference proteome</keyword>
<dbReference type="GO" id="GO:0071051">
    <property type="term" value="P:poly(A)-dependent snoRNA 3'-end processing"/>
    <property type="evidence" value="ECO:0007669"/>
    <property type="project" value="TreeGrafter"/>
</dbReference>
<dbReference type="GO" id="GO:0005730">
    <property type="term" value="C:nucleolus"/>
    <property type="evidence" value="ECO:0007669"/>
    <property type="project" value="TreeGrafter"/>
</dbReference>
<name>A0A1E4TZ90_PACTA</name>
<dbReference type="AlphaFoldDB" id="A0A1E4TZ90"/>
<evidence type="ECO:0000256" key="6">
    <source>
        <dbReference type="ARBA" id="ARBA00022835"/>
    </source>
</evidence>
<evidence type="ECO:0000256" key="1">
    <source>
        <dbReference type="ARBA" id="ARBA00004123"/>
    </source>
</evidence>
<dbReference type="Gene3D" id="3.30.230.70">
    <property type="entry name" value="GHMP Kinase, N-terminal domain"/>
    <property type="match status" value="1"/>
</dbReference>